<dbReference type="Pfam" id="PF12796">
    <property type="entry name" value="Ank_2"/>
    <property type="match status" value="1"/>
</dbReference>
<evidence type="ECO:0000256" key="2">
    <source>
        <dbReference type="ARBA" id="ARBA00004210"/>
    </source>
</evidence>
<feature type="region of interest" description="Disordered" evidence="7">
    <location>
        <begin position="322"/>
        <end position="366"/>
    </location>
</feature>
<accession>A0ABV0XGY5</accession>
<dbReference type="SMART" id="SM00248">
    <property type="entry name" value="ANK"/>
    <property type="match status" value="2"/>
</dbReference>
<evidence type="ECO:0000256" key="3">
    <source>
        <dbReference type="ARBA" id="ARBA00010821"/>
    </source>
</evidence>
<dbReference type="PROSITE" id="PS50297">
    <property type="entry name" value="ANK_REP_REGION"/>
    <property type="match status" value="2"/>
</dbReference>
<organism evidence="8 9">
    <name type="scientific">Ameca splendens</name>
    <dbReference type="NCBI Taxonomy" id="208324"/>
    <lineage>
        <taxon>Eukaryota</taxon>
        <taxon>Metazoa</taxon>
        <taxon>Chordata</taxon>
        <taxon>Craniata</taxon>
        <taxon>Vertebrata</taxon>
        <taxon>Euteleostomi</taxon>
        <taxon>Actinopterygii</taxon>
        <taxon>Neopterygii</taxon>
        <taxon>Teleostei</taxon>
        <taxon>Neoteleostei</taxon>
        <taxon>Acanthomorphata</taxon>
        <taxon>Ovalentaria</taxon>
        <taxon>Atherinomorphae</taxon>
        <taxon>Cyprinodontiformes</taxon>
        <taxon>Goodeidae</taxon>
        <taxon>Ameca</taxon>
    </lineage>
</organism>
<sequence length="366" mass="41319">MKYNYLAPVSTYTRSSQYTPVYHSPSYYSPSHYTPPSTYATVSKYTPTAQSSTYYTPSLYTSTYKAASTYVPSYSKASRYTSTRRTQAQENSAPVIPVAPAKRTVHFPNDIIFQDIVRRGDLEQIGRFMRARKVRVDTLFHSGMAALHEAVLTGNLEVVKLLIKYGADVHQRDEDGWTPLHMACSDGYPEIARYLLSMGASTEAQNESGEKPADLIDSDCKELAKLFETGCVREIYKSLGFRIFCNPLNSLTTEEQGASTDCKQNDQVCKNSSAPRMVNSYKRTSSPRSPTNSGELFTPAHEENVRFIHDTWQCVLRDIRSTQNSERNDRGPQEYVEKNPNPNLHSFTPVDLSDVKKRNTQDSKKS</sequence>
<comment type="subcellular location">
    <subcellularLocation>
        <location evidence="2">Cytoplasm</location>
        <location evidence="2">Stress granule</location>
    </subcellularLocation>
    <subcellularLocation>
        <location evidence="1">Nucleus</location>
    </subcellularLocation>
</comment>
<protein>
    <recommendedName>
        <fullName evidence="10">Protein phosphatase 1 regulatory subunit 27</fullName>
    </recommendedName>
</protein>
<dbReference type="PANTHER" id="PTHR46899">
    <property type="entry name" value="PROTEIN PHOSPHATASE 1 REGULATORY SUBUNIT 27"/>
    <property type="match status" value="1"/>
</dbReference>
<dbReference type="PROSITE" id="PS50088">
    <property type="entry name" value="ANK_REPEAT"/>
    <property type="match status" value="2"/>
</dbReference>
<dbReference type="Gene3D" id="1.25.40.20">
    <property type="entry name" value="Ankyrin repeat-containing domain"/>
    <property type="match status" value="1"/>
</dbReference>
<comment type="similarity">
    <text evidence="3">Belongs to the MCRIP family.</text>
</comment>
<proteinExistence type="inferred from homology"/>
<keyword evidence="5" id="KW-0539">Nucleus</keyword>
<feature type="repeat" description="ANK" evidence="6">
    <location>
        <begin position="175"/>
        <end position="207"/>
    </location>
</feature>
<evidence type="ECO:0008006" key="10">
    <source>
        <dbReference type="Google" id="ProtNLM"/>
    </source>
</evidence>
<evidence type="ECO:0000256" key="4">
    <source>
        <dbReference type="ARBA" id="ARBA00022490"/>
    </source>
</evidence>
<gene>
    <name evidence="8" type="ORF">AMECASPLE_022813</name>
</gene>
<feature type="region of interest" description="Disordered" evidence="7">
    <location>
        <begin position="273"/>
        <end position="297"/>
    </location>
</feature>
<evidence type="ECO:0000256" key="6">
    <source>
        <dbReference type="PROSITE-ProRule" id="PRU00023"/>
    </source>
</evidence>
<keyword evidence="6" id="KW-0040">ANK repeat</keyword>
<dbReference type="InterPro" id="IPR053080">
    <property type="entry name" value="PP1_regulatory_subunit_27"/>
</dbReference>
<keyword evidence="9" id="KW-1185">Reference proteome</keyword>
<dbReference type="Pfam" id="PF14799">
    <property type="entry name" value="FAM195"/>
    <property type="match status" value="1"/>
</dbReference>
<dbReference type="InterPro" id="IPR029428">
    <property type="entry name" value="MCRIP"/>
</dbReference>
<dbReference type="PANTHER" id="PTHR46899:SF2">
    <property type="entry name" value="PROTEIN PHOSPHATASE 1 REGULATORY SUBUNIT 27-LIKE"/>
    <property type="match status" value="1"/>
</dbReference>
<name>A0ABV0XGY5_9TELE</name>
<evidence type="ECO:0000313" key="8">
    <source>
        <dbReference type="EMBL" id="MEQ2280721.1"/>
    </source>
</evidence>
<keyword evidence="4" id="KW-0963">Cytoplasm</keyword>
<evidence type="ECO:0000256" key="7">
    <source>
        <dbReference type="SAM" id="MobiDB-lite"/>
    </source>
</evidence>
<feature type="compositionally biased region" description="Basic and acidic residues" evidence="7">
    <location>
        <begin position="353"/>
        <end position="366"/>
    </location>
</feature>
<dbReference type="InterPro" id="IPR002110">
    <property type="entry name" value="Ankyrin_rpt"/>
</dbReference>
<evidence type="ECO:0000313" key="9">
    <source>
        <dbReference type="Proteomes" id="UP001469553"/>
    </source>
</evidence>
<feature type="compositionally biased region" description="Polar residues" evidence="7">
    <location>
        <begin position="281"/>
        <end position="295"/>
    </location>
</feature>
<dbReference type="Proteomes" id="UP001469553">
    <property type="component" value="Unassembled WGS sequence"/>
</dbReference>
<dbReference type="InterPro" id="IPR036770">
    <property type="entry name" value="Ankyrin_rpt-contain_sf"/>
</dbReference>
<reference evidence="8 9" key="1">
    <citation type="submission" date="2021-06" db="EMBL/GenBank/DDBJ databases">
        <authorList>
            <person name="Palmer J.M."/>
        </authorList>
    </citation>
    <scope>NUCLEOTIDE SEQUENCE [LARGE SCALE GENOMIC DNA]</scope>
    <source>
        <strain evidence="8 9">AS_MEX2019</strain>
        <tissue evidence="8">Muscle</tissue>
    </source>
</reference>
<comment type="caution">
    <text evidence="8">The sequence shown here is derived from an EMBL/GenBank/DDBJ whole genome shotgun (WGS) entry which is preliminary data.</text>
</comment>
<evidence type="ECO:0000256" key="1">
    <source>
        <dbReference type="ARBA" id="ARBA00004123"/>
    </source>
</evidence>
<feature type="repeat" description="ANK" evidence="6">
    <location>
        <begin position="142"/>
        <end position="174"/>
    </location>
</feature>
<dbReference type="EMBL" id="JAHRIP010002058">
    <property type="protein sequence ID" value="MEQ2280721.1"/>
    <property type="molecule type" value="Genomic_DNA"/>
</dbReference>
<evidence type="ECO:0000256" key="5">
    <source>
        <dbReference type="ARBA" id="ARBA00023242"/>
    </source>
</evidence>
<dbReference type="SUPFAM" id="SSF48403">
    <property type="entry name" value="Ankyrin repeat"/>
    <property type="match status" value="1"/>
</dbReference>
<feature type="compositionally biased region" description="Basic and acidic residues" evidence="7">
    <location>
        <begin position="326"/>
        <end position="337"/>
    </location>
</feature>